<dbReference type="PROSITE" id="PS51257">
    <property type="entry name" value="PROKAR_LIPOPROTEIN"/>
    <property type="match status" value="1"/>
</dbReference>
<organism evidence="3 4">
    <name type="scientific">Psychromonas arctica</name>
    <dbReference type="NCBI Taxonomy" id="168275"/>
    <lineage>
        <taxon>Bacteria</taxon>
        <taxon>Pseudomonadati</taxon>
        <taxon>Pseudomonadota</taxon>
        <taxon>Gammaproteobacteria</taxon>
        <taxon>Alteromonadales</taxon>
        <taxon>Psychromonadaceae</taxon>
        <taxon>Psychromonas</taxon>
    </lineage>
</organism>
<gene>
    <name evidence="3" type="ORF">V6255_06375</name>
</gene>
<accession>A0ABU9HAE2</accession>
<dbReference type="EMBL" id="JBAKBA010000011">
    <property type="protein sequence ID" value="MEL0658766.1"/>
    <property type="molecule type" value="Genomic_DNA"/>
</dbReference>
<feature type="domain" description="Retropepsin-like aspartic endopeptidase" evidence="2">
    <location>
        <begin position="116"/>
        <end position="251"/>
    </location>
</feature>
<sequence length="258" mass="29415">MLFKRTAIITLSTLFLTVGCISISTDEEAQKVQTTLQEQANKIADLETALTESKADIEEKQKALEKNKTDLEKVQQEKLDLDEKLKQKATAVKSTRRSSNVVTKTNTKKTTSDKSILGQTEWIYVTKAKENFKARIDTGAATSSINALDIQEFERDGKNWVKFNISHNADAKEQIIEARVLRYVRILQSSEPGEYDRRPVVELHVRIGGVAHRSEFTLTDRQHMEYAVLIGRSFMQDVIVVDVSKDYIYPKYQPQDTK</sequence>
<dbReference type="Gene3D" id="2.40.70.10">
    <property type="entry name" value="Acid Proteases"/>
    <property type="match status" value="1"/>
</dbReference>
<dbReference type="Pfam" id="PF05618">
    <property type="entry name" value="Zn_protease"/>
    <property type="match status" value="1"/>
</dbReference>
<keyword evidence="4" id="KW-1185">Reference proteome</keyword>
<evidence type="ECO:0000313" key="3">
    <source>
        <dbReference type="EMBL" id="MEL0658766.1"/>
    </source>
</evidence>
<dbReference type="PANTHER" id="PTHR38037">
    <property type="entry name" value="ZN_PROTEASE DOMAIN-CONTAINING PROTEIN"/>
    <property type="match status" value="1"/>
</dbReference>
<keyword evidence="1" id="KW-0175">Coiled coil</keyword>
<reference evidence="3 4" key="1">
    <citation type="submission" date="2024-02" db="EMBL/GenBank/DDBJ databases">
        <title>Bacteria isolated from the canopy kelp, Nereocystis luetkeana.</title>
        <authorList>
            <person name="Pfister C.A."/>
            <person name="Younker I.T."/>
            <person name="Light S.H."/>
        </authorList>
    </citation>
    <scope>NUCLEOTIDE SEQUENCE [LARGE SCALE GENOMIC DNA]</scope>
    <source>
        <strain evidence="3 4">TI.2.07</strain>
    </source>
</reference>
<dbReference type="SUPFAM" id="SSF50630">
    <property type="entry name" value="Acid proteases"/>
    <property type="match status" value="1"/>
</dbReference>
<evidence type="ECO:0000256" key="1">
    <source>
        <dbReference type="SAM" id="Coils"/>
    </source>
</evidence>
<dbReference type="InterPro" id="IPR021109">
    <property type="entry name" value="Peptidase_aspartic_dom_sf"/>
</dbReference>
<feature type="coiled-coil region" evidence="1">
    <location>
        <begin position="29"/>
        <end position="91"/>
    </location>
</feature>
<dbReference type="Proteomes" id="UP001366060">
    <property type="component" value="Unassembled WGS sequence"/>
</dbReference>
<comment type="caution">
    <text evidence="3">The sequence shown here is derived from an EMBL/GenBank/DDBJ whole genome shotgun (WGS) entry which is preliminary data.</text>
</comment>
<evidence type="ECO:0000313" key="4">
    <source>
        <dbReference type="Proteomes" id="UP001366060"/>
    </source>
</evidence>
<proteinExistence type="predicted"/>
<evidence type="ECO:0000259" key="2">
    <source>
        <dbReference type="Pfam" id="PF05618"/>
    </source>
</evidence>
<dbReference type="InterPro" id="IPR008503">
    <property type="entry name" value="Asp_endopeptidase"/>
</dbReference>
<dbReference type="RefSeq" id="WP_341627402.1">
    <property type="nucleotide sequence ID" value="NZ_JBAKBA010000011.1"/>
</dbReference>
<dbReference type="PANTHER" id="PTHR38037:SF2">
    <property type="entry name" value="ATP-DEPENDENT ZINC PROTEASE DOMAIN-CONTAINING PROTEIN-RELATED"/>
    <property type="match status" value="1"/>
</dbReference>
<protein>
    <submittedName>
        <fullName evidence="3">RimK/LysX family protein</fullName>
    </submittedName>
</protein>
<name>A0ABU9HAE2_9GAMM</name>